<protein>
    <submittedName>
        <fullName evidence="1">Uncharacterized protein</fullName>
    </submittedName>
</protein>
<evidence type="ECO:0000313" key="1">
    <source>
        <dbReference type="EMBL" id="KAH3710855.1"/>
    </source>
</evidence>
<dbReference type="Proteomes" id="UP000828390">
    <property type="component" value="Unassembled WGS sequence"/>
</dbReference>
<gene>
    <name evidence="1" type="ORF">DPMN_070350</name>
</gene>
<reference evidence="1" key="2">
    <citation type="submission" date="2020-11" db="EMBL/GenBank/DDBJ databases">
        <authorList>
            <person name="McCartney M.A."/>
            <person name="Auch B."/>
            <person name="Kono T."/>
            <person name="Mallez S."/>
            <person name="Becker A."/>
            <person name="Gohl D.M."/>
            <person name="Silverstein K.A.T."/>
            <person name="Koren S."/>
            <person name="Bechman K.B."/>
            <person name="Herman A."/>
            <person name="Abrahante J.E."/>
            <person name="Garbe J."/>
        </authorList>
    </citation>
    <scope>NUCLEOTIDE SEQUENCE</scope>
    <source>
        <strain evidence="1">Duluth1</strain>
        <tissue evidence="1">Whole animal</tissue>
    </source>
</reference>
<keyword evidence="2" id="KW-1185">Reference proteome</keyword>
<accession>A0A9D4BV20</accession>
<evidence type="ECO:0000313" key="2">
    <source>
        <dbReference type="Proteomes" id="UP000828390"/>
    </source>
</evidence>
<sequence>MSIPYPTPVFASPTHPAGTDADCLPLASHSQWSPLSDHLQGRPVRGRSAGYTDLLWSTRRKRVCQSTRFQCLWPRSGLNACG</sequence>
<dbReference type="AlphaFoldDB" id="A0A9D4BV20"/>
<dbReference type="EMBL" id="JAIWYP010000014">
    <property type="protein sequence ID" value="KAH3710855.1"/>
    <property type="molecule type" value="Genomic_DNA"/>
</dbReference>
<reference evidence="1" key="1">
    <citation type="journal article" date="2019" name="bioRxiv">
        <title>The Genome of the Zebra Mussel, Dreissena polymorpha: A Resource for Invasive Species Research.</title>
        <authorList>
            <person name="McCartney M.A."/>
            <person name="Auch B."/>
            <person name="Kono T."/>
            <person name="Mallez S."/>
            <person name="Zhang Y."/>
            <person name="Obille A."/>
            <person name="Becker A."/>
            <person name="Abrahante J.E."/>
            <person name="Garbe J."/>
            <person name="Badalamenti J.P."/>
            <person name="Herman A."/>
            <person name="Mangelson H."/>
            <person name="Liachko I."/>
            <person name="Sullivan S."/>
            <person name="Sone E.D."/>
            <person name="Koren S."/>
            <person name="Silverstein K.A.T."/>
            <person name="Beckman K.B."/>
            <person name="Gohl D.M."/>
        </authorList>
    </citation>
    <scope>NUCLEOTIDE SEQUENCE</scope>
    <source>
        <strain evidence="1">Duluth1</strain>
        <tissue evidence="1">Whole animal</tissue>
    </source>
</reference>
<name>A0A9D4BV20_DREPO</name>
<organism evidence="1 2">
    <name type="scientific">Dreissena polymorpha</name>
    <name type="common">Zebra mussel</name>
    <name type="synonym">Mytilus polymorpha</name>
    <dbReference type="NCBI Taxonomy" id="45954"/>
    <lineage>
        <taxon>Eukaryota</taxon>
        <taxon>Metazoa</taxon>
        <taxon>Spiralia</taxon>
        <taxon>Lophotrochozoa</taxon>
        <taxon>Mollusca</taxon>
        <taxon>Bivalvia</taxon>
        <taxon>Autobranchia</taxon>
        <taxon>Heteroconchia</taxon>
        <taxon>Euheterodonta</taxon>
        <taxon>Imparidentia</taxon>
        <taxon>Neoheterodontei</taxon>
        <taxon>Myida</taxon>
        <taxon>Dreissenoidea</taxon>
        <taxon>Dreissenidae</taxon>
        <taxon>Dreissena</taxon>
    </lineage>
</organism>
<proteinExistence type="predicted"/>
<comment type="caution">
    <text evidence="1">The sequence shown here is derived from an EMBL/GenBank/DDBJ whole genome shotgun (WGS) entry which is preliminary data.</text>
</comment>